<dbReference type="Proteomes" id="UP000629365">
    <property type="component" value="Unassembled WGS sequence"/>
</dbReference>
<evidence type="ECO:0000256" key="4">
    <source>
        <dbReference type="ARBA" id="ARBA00022989"/>
    </source>
</evidence>
<dbReference type="RefSeq" id="WP_229702795.1">
    <property type="nucleotide sequence ID" value="NZ_BMCM01000001.1"/>
</dbReference>
<evidence type="ECO:0000256" key="6">
    <source>
        <dbReference type="SAM" id="Phobius"/>
    </source>
</evidence>
<dbReference type="Pfam" id="PF02653">
    <property type="entry name" value="BPD_transp_2"/>
    <property type="match status" value="1"/>
</dbReference>
<keyword evidence="3 6" id="KW-0812">Transmembrane</keyword>
<evidence type="ECO:0000313" key="7">
    <source>
        <dbReference type="EMBL" id="GGD70616.1"/>
    </source>
</evidence>
<feature type="transmembrane region" description="Helical" evidence="6">
    <location>
        <begin position="282"/>
        <end position="300"/>
    </location>
</feature>
<feature type="transmembrane region" description="Helical" evidence="6">
    <location>
        <begin position="306"/>
        <end position="325"/>
    </location>
</feature>
<protein>
    <submittedName>
        <fullName evidence="7">Ribose ABC transporter permease</fullName>
    </submittedName>
</protein>
<feature type="transmembrane region" description="Helical" evidence="6">
    <location>
        <begin position="31"/>
        <end position="51"/>
    </location>
</feature>
<keyword evidence="5 6" id="KW-0472">Membrane</keyword>
<feature type="transmembrane region" description="Helical" evidence="6">
    <location>
        <begin position="255"/>
        <end position="275"/>
    </location>
</feature>
<sequence>MIDNDVRSTMTATVALQAMTKRRFSLGGHGGLLIVLLVVIVITAIGSEVFLTAPNLINVLRQVSVMGVIAAGLTVLMISGGIDFSMGSNAVVTMALVAQLVTNGTPTMIAVLVGIIAATVVGLINGLVVTFTRVAPFVATLAAATLLDGLALFILNGMSVSAGPDLSTFGVAELGGIPYLLIAAIVICVALGLTLKYTSFGRDAFAIGGNEDAARLSGIPVAARKITLYALMGLLAGITGVMLLGRLGAASPGTAGLTLELQAVAAVVIGGTSLAGGRGTMIGTALGVILLGVLSNALNLLSISAYIQMMVVGGVLLLAAIANSWRSRR</sequence>
<dbReference type="InterPro" id="IPR001851">
    <property type="entry name" value="ABC_transp_permease"/>
</dbReference>
<proteinExistence type="predicted"/>
<dbReference type="PANTHER" id="PTHR32196">
    <property type="entry name" value="ABC TRANSPORTER PERMEASE PROTEIN YPHD-RELATED-RELATED"/>
    <property type="match status" value="1"/>
</dbReference>
<comment type="caution">
    <text evidence="7">The sequence shown here is derived from an EMBL/GenBank/DDBJ whole genome shotgun (WGS) entry which is preliminary data.</text>
</comment>
<evidence type="ECO:0000313" key="8">
    <source>
        <dbReference type="Proteomes" id="UP000629365"/>
    </source>
</evidence>
<feature type="transmembrane region" description="Helical" evidence="6">
    <location>
        <begin position="176"/>
        <end position="195"/>
    </location>
</feature>
<dbReference type="CDD" id="cd06579">
    <property type="entry name" value="TM_PBP1_transp_AraH_like"/>
    <property type="match status" value="1"/>
</dbReference>
<dbReference type="PANTHER" id="PTHR32196:SF72">
    <property type="entry name" value="RIBOSE IMPORT PERMEASE PROTEIN RBSC"/>
    <property type="match status" value="1"/>
</dbReference>
<evidence type="ECO:0000256" key="3">
    <source>
        <dbReference type="ARBA" id="ARBA00022692"/>
    </source>
</evidence>
<accession>A0ABQ1RHL5</accession>
<dbReference type="EMBL" id="BMCM01000001">
    <property type="protein sequence ID" value="GGD70616.1"/>
    <property type="molecule type" value="Genomic_DNA"/>
</dbReference>
<keyword evidence="8" id="KW-1185">Reference proteome</keyword>
<feature type="transmembrane region" description="Helical" evidence="6">
    <location>
        <begin position="107"/>
        <end position="128"/>
    </location>
</feature>
<feature type="transmembrane region" description="Helical" evidence="6">
    <location>
        <begin position="226"/>
        <end position="249"/>
    </location>
</feature>
<reference evidence="8" key="1">
    <citation type="journal article" date="2019" name="Int. J. Syst. Evol. Microbiol.">
        <title>The Global Catalogue of Microorganisms (GCM) 10K type strain sequencing project: providing services to taxonomists for standard genome sequencing and annotation.</title>
        <authorList>
            <consortium name="The Broad Institute Genomics Platform"/>
            <consortium name="The Broad Institute Genome Sequencing Center for Infectious Disease"/>
            <person name="Wu L."/>
            <person name="Ma J."/>
        </authorList>
    </citation>
    <scope>NUCLEOTIDE SEQUENCE [LARGE SCALE GENOMIC DNA]</scope>
    <source>
        <strain evidence="8">CCM 7640</strain>
    </source>
</reference>
<keyword evidence="4 6" id="KW-1133">Transmembrane helix</keyword>
<feature type="transmembrane region" description="Helical" evidence="6">
    <location>
        <begin position="63"/>
        <end position="87"/>
    </location>
</feature>
<evidence type="ECO:0000256" key="5">
    <source>
        <dbReference type="ARBA" id="ARBA00023136"/>
    </source>
</evidence>
<organism evidence="7 8">
    <name type="scientific">Microbacterium murale</name>
    <dbReference type="NCBI Taxonomy" id="1081040"/>
    <lineage>
        <taxon>Bacteria</taxon>
        <taxon>Bacillati</taxon>
        <taxon>Actinomycetota</taxon>
        <taxon>Actinomycetes</taxon>
        <taxon>Micrococcales</taxon>
        <taxon>Microbacteriaceae</taxon>
        <taxon>Microbacterium</taxon>
    </lineage>
</organism>
<keyword evidence="2" id="KW-1003">Cell membrane</keyword>
<evidence type="ECO:0000256" key="2">
    <source>
        <dbReference type="ARBA" id="ARBA00022475"/>
    </source>
</evidence>
<feature type="transmembrane region" description="Helical" evidence="6">
    <location>
        <begin position="135"/>
        <end position="156"/>
    </location>
</feature>
<gene>
    <name evidence="7" type="ORF">GCM10007269_12250</name>
</gene>
<comment type="subcellular location">
    <subcellularLocation>
        <location evidence="1">Cell membrane</location>
        <topology evidence="1">Multi-pass membrane protein</topology>
    </subcellularLocation>
</comment>
<name>A0ABQ1RHL5_9MICO</name>
<evidence type="ECO:0000256" key="1">
    <source>
        <dbReference type="ARBA" id="ARBA00004651"/>
    </source>
</evidence>